<evidence type="ECO:0000313" key="2">
    <source>
        <dbReference type="Proteomes" id="UP000615446"/>
    </source>
</evidence>
<protein>
    <submittedName>
        <fullName evidence="1">Kinase-like domain-containing protein</fullName>
    </submittedName>
</protein>
<name>A0A8H3KY23_9GLOM</name>
<accession>A0A8H3KY23</accession>
<dbReference type="OrthoDB" id="2441532at2759"/>
<dbReference type="Proteomes" id="UP000615446">
    <property type="component" value="Unassembled WGS sequence"/>
</dbReference>
<evidence type="ECO:0000313" key="1">
    <source>
        <dbReference type="EMBL" id="GES76048.1"/>
    </source>
</evidence>
<reference evidence="1" key="1">
    <citation type="submission" date="2019-10" db="EMBL/GenBank/DDBJ databases">
        <title>Conservation and host-specific expression of non-tandemly repeated heterogenous ribosome RNA gene in arbuscular mycorrhizal fungi.</title>
        <authorList>
            <person name="Maeda T."/>
            <person name="Kobayashi Y."/>
            <person name="Nakagawa T."/>
            <person name="Ezawa T."/>
            <person name="Yamaguchi K."/>
            <person name="Bino T."/>
            <person name="Nishimoto Y."/>
            <person name="Shigenobu S."/>
            <person name="Kawaguchi M."/>
        </authorList>
    </citation>
    <scope>NUCLEOTIDE SEQUENCE</scope>
    <source>
        <strain evidence="1">HR1</strain>
    </source>
</reference>
<proteinExistence type="predicted"/>
<dbReference type="GO" id="GO:0016301">
    <property type="term" value="F:kinase activity"/>
    <property type="evidence" value="ECO:0007669"/>
    <property type="project" value="UniProtKB-KW"/>
</dbReference>
<gene>
    <name evidence="1" type="ORF">RCL2_000345000</name>
</gene>
<dbReference type="EMBL" id="BLAL01000018">
    <property type="protein sequence ID" value="GES76048.1"/>
    <property type="molecule type" value="Genomic_DNA"/>
</dbReference>
<comment type="caution">
    <text evidence="1">The sequence shown here is derived from an EMBL/GenBank/DDBJ whole genome shotgun (WGS) entry which is preliminary data.</text>
</comment>
<dbReference type="AlphaFoldDB" id="A0A8H3KY23"/>
<organism evidence="1 2">
    <name type="scientific">Rhizophagus clarus</name>
    <dbReference type="NCBI Taxonomy" id="94130"/>
    <lineage>
        <taxon>Eukaryota</taxon>
        <taxon>Fungi</taxon>
        <taxon>Fungi incertae sedis</taxon>
        <taxon>Mucoromycota</taxon>
        <taxon>Glomeromycotina</taxon>
        <taxon>Glomeromycetes</taxon>
        <taxon>Glomerales</taxon>
        <taxon>Glomeraceae</taxon>
        <taxon>Rhizophagus</taxon>
    </lineage>
</organism>
<keyword evidence="1" id="KW-0808">Transferase</keyword>
<keyword evidence="1" id="KW-0418">Kinase</keyword>
<sequence>MIEGWTSGDNCIDEFIKVTIYDARINWFDGKANYDEQDDGSWKNQEQKPIRVALRKLNGSQNIFKSKFEQQIIPHWNFSSNKLFSFQLQFYGISKDPFTNEFIMFLQFANKGNLRNVLSNNLTTFYGKIKFIIYYG</sequence>